<dbReference type="PANTHER" id="PTHR44103:SF1">
    <property type="entry name" value="PROPROTEIN CONVERTASE P"/>
    <property type="match status" value="1"/>
</dbReference>
<dbReference type="Pfam" id="PF13517">
    <property type="entry name" value="FG-GAP_3"/>
    <property type="match status" value="2"/>
</dbReference>
<keyword evidence="1" id="KW-0732">Signal</keyword>
<sequence>MRPRLDVDGDGIGDLLYRDVKGELRATHSRWNSSGGYAIRSQDRSERPKELLTPGDLDGNGEDEILTLSASGTLALYESAGERTDTTGEVLWSGNGWQKYNKVSAPGDLNGDGRRGDLIARTPSGDVYAYTATGTVDAPYEPGVKIGYGWDVYDQIVGLDDANGDGFGDVVARTPRGDLYFYAGTGDLAKPFKAREQVGYGYDVYNQLVAVGDTDGDGHADFMARKENGDTYSYRSTGAGTFAPRVFDKTGWEEAVLFAGAGGNPDYGKHELLAITNAGLFWWYQFKNNGELAKRSTHSPDGEPSGADIGTTLYAGSFSNDGEPAQVHVYQGQLWVGGNFIGRGWDAYDNLTAPGDLSGDGKADLLARDAKGDLYLYEGNGLGTAFAPKAKVGYGYDTYTKIVGGGDLSGDGIADVVAVAKNGTLYLYEGTGNGSVPLKARKVIGTGFDIYNKFAAPGDLNGDGKADLIGVNGYGDLYRYTSTGTGSISPRVQIGDNWNIYRAIS</sequence>
<protein>
    <submittedName>
        <fullName evidence="3">VCBS repeat-containing protein</fullName>
    </submittedName>
</protein>
<evidence type="ECO:0000313" key="3">
    <source>
        <dbReference type="EMBL" id="UZK52741.1"/>
    </source>
</evidence>
<dbReference type="InterPro" id="IPR013517">
    <property type="entry name" value="FG-GAP"/>
</dbReference>
<dbReference type="InterPro" id="IPR028994">
    <property type="entry name" value="Integrin_alpha_N"/>
</dbReference>
<dbReference type="Gene3D" id="2.130.10.130">
    <property type="entry name" value="Integrin alpha, N-terminal"/>
    <property type="match status" value="2"/>
</dbReference>
<dbReference type="EMBL" id="CP098740">
    <property type="protein sequence ID" value="UZK52741.1"/>
    <property type="molecule type" value="Genomic_DNA"/>
</dbReference>
<evidence type="ECO:0000313" key="4">
    <source>
        <dbReference type="Proteomes" id="UP001164963"/>
    </source>
</evidence>
<dbReference type="SUPFAM" id="SSF69318">
    <property type="entry name" value="Integrin alpha N-terminal domain"/>
    <property type="match status" value="1"/>
</dbReference>
<evidence type="ECO:0000256" key="2">
    <source>
        <dbReference type="SAM" id="MobiDB-lite"/>
    </source>
</evidence>
<organism evidence="3 4">
    <name type="scientific">Streptomyces drozdowiczii</name>
    <dbReference type="NCBI Taxonomy" id="202862"/>
    <lineage>
        <taxon>Bacteria</taxon>
        <taxon>Bacillati</taxon>
        <taxon>Actinomycetota</taxon>
        <taxon>Actinomycetes</taxon>
        <taxon>Kitasatosporales</taxon>
        <taxon>Streptomycetaceae</taxon>
        <taxon>Streptomyces</taxon>
    </lineage>
</organism>
<dbReference type="PANTHER" id="PTHR44103">
    <property type="entry name" value="PROPROTEIN CONVERTASE P"/>
    <property type="match status" value="1"/>
</dbReference>
<keyword evidence="4" id="KW-1185">Reference proteome</keyword>
<name>A0ABY6PLR5_9ACTN</name>
<feature type="compositionally biased region" description="Basic and acidic residues" evidence="2">
    <location>
        <begin position="41"/>
        <end position="50"/>
    </location>
</feature>
<dbReference type="RefSeq" id="WP_265538376.1">
    <property type="nucleotide sequence ID" value="NZ_CP098740.1"/>
</dbReference>
<accession>A0ABY6PLR5</accession>
<gene>
    <name evidence="3" type="ORF">NEH16_00180</name>
</gene>
<feature type="region of interest" description="Disordered" evidence="2">
    <location>
        <begin position="33"/>
        <end position="60"/>
    </location>
</feature>
<evidence type="ECO:0000256" key="1">
    <source>
        <dbReference type="ARBA" id="ARBA00022729"/>
    </source>
</evidence>
<reference evidence="3" key="1">
    <citation type="journal article" date="2022" name="Front. Microbiol.">
        <title>Mirubactin C rescues the lethal effect of cell wall biosynthesis mutations in Bacillus subtilis.</title>
        <authorList>
            <person name="Kepplinger B."/>
            <person name="Wen X."/>
            <person name="Tyler A.R."/>
            <person name="Kim B.Y."/>
            <person name="Brown J."/>
            <person name="Banks P."/>
            <person name="Dashti Y."/>
            <person name="Mackenzie E.S."/>
            <person name="Wills C."/>
            <person name="Kawai Y."/>
            <person name="Waldron K.J."/>
            <person name="Allenby N.E.E."/>
            <person name="Wu L.J."/>
            <person name="Hall M.J."/>
            <person name="Errington J."/>
        </authorList>
    </citation>
    <scope>NUCLEOTIDE SEQUENCE</scope>
    <source>
        <strain evidence="3">MDA8-470</strain>
    </source>
</reference>
<dbReference type="Proteomes" id="UP001164963">
    <property type="component" value="Chromosome"/>
</dbReference>
<proteinExistence type="predicted"/>